<organism evidence="1 2">
    <name type="scientific">Corchorus capsularis</name>
    <name type="common">Jute</name>
    <dbReference type="NCBI Taxonomy" id="210143"/>
    <lineage>
        <taxon>Eukaryota</taxon>
        <taxon>Viridiplantae</taxon>
        <taxon>Streptophyta</taxon>
        <taxon>Embryophyta</taxon>
        <taxon>Tracheophyta</taxon>
        <taxon>Spermatophyta</taxon>
        <taxon>Magnoliopsida</taxon>
        <taxon>eudicotyledons</taxon>
        <taxon>Gunneridae</taxon>
        <taxon>Pentapetalae</taxon>
        <taxon>rosids</taxon>
        <taxon>malvids</taxon>
        <taxon>Malvales</taxon>
        <taxon>Malvaceae</taxon>
        <taxon>Grewioideae</taxon>
        <taxon>Apeibeae</taxon>
        <taxon>Corchorus</taxon>
    </lineage>
</organism>
<protein>
    <submittedName>
        <fullName evidence="1">Uncharacterized protein</fullName>
    </submittedName>
</protein>
<comment type="caution">
    <text evidence="1">The sequence shown here is derived from an EMBL/GenBank/DDBJ whole genome shotgun (WGS) entry which is preliminary data.</text>
</comment>
<keyword evidence="2" id="KW-1185">Reference proteome</keyword>
<dbReference type="Proteomes" id="UP000188268">
    <property type="component" value="Unassembled WGS sequence"/>
</dbReference>
<feature type="non-terminal residue" evidence="1">
    <location>
        <position position="26"/>
    </location>
</feature>
<evidence type="ECO:0000313" key="2">
    <source>
        <dbReference type="Proteomes" id="UP000188268"/>
    </source>
</evidence>
<dbReference type="EMBL" id="AWWV01006789">
    <property type="protein sequence ID" value="OMO99791.1"/>
    <property type="molecule type" value="Genomic_DNA"/>
</dbReference>
<name>A0A1R3JY90_COCAP</name>
<dbReference type="Gramene" id="OMO99791">
    <property type="protein sequence ID" value="OMO99791"/>
    <property type="gene ID" value="CCACVL1_03633"/>
</dbReference>
<sequence length="26" mass="2954">LHQLLLRTLPVLSHTEAELESISQLL</sequence>
<accession>A0A1R3JY90</accession>
<proteinExistence type="predicted"/>
<feature type="non-terminal residue" evidence="1">
    <location>
        <position position="1"/>
    </location>
</feature>
<dbReference type="AlphaFoldDB" id="A0A1R3JY90"/>
<reference evidence="1 2" key="1">
    <citation type="submission" date="2013-09" db="EMBL/GenBank/DDBJ databases">
        <title>Corchorus capsularis genome sequencing.</title>
        <authorList>
            <person name="Alam M."/>
            <person name="Haque M.S."/>
            <person name="Islam M.S."/>
            <person name="Emdad E.M."/>
            <person name="Islam M.M."/>
            <person name="Ahmed B."/>
            <person name="Halim A."/>
            <person name="Hossen Q.M.M."/>
            <person name="Hossain M.Z."/>
            <person name="Ahmed R."/>
            <person name="Khan M.M."/>
            <person name="Islam R."/>
            <person name="Rashid M.M."/>
            <person name="Khan S.A."/>
            <person name="Rahman M.S."/>
            <person name="Alam M."/>
        </authorList>
    </citation>
    <scope>NUCLEOTIDE SEQUENCE [LARGE SCALE GENOMIC DNA]</scope>
    <source>
        <strain evidence="2">cv. CVL-1</strain>
        <tissue evidence="1">Whole seedling</tissue>
    </source>
</reference>
<gene>
    <name evidence="1" type="ORF">CCACVL1_03633</name>
</gene>
<evidence type="ECO:0000313" key="1">
    <source>
        <dbReference type="EMBL" id="OMO99791.1"/>
    </source>
</evidence>